<organism evidence="2 3">
    <name type="scientific">Actinia tenebrosa</name>
    <name type="common">Australian red waratah sea anemone</name>
    <dbReference type="NCBI Taxonomy" id="6105"/>
    <lineage>
        <taxon>Eukaryota</taxon>
        <taxon>Metazoa</taxon>
        <taxon>Cnidaria</taxon>
        <taxon>Anthozoa</taxon>
        <taxon>Hexacorallia</taxon>
        <taxon>Actiniaria</taxon>
        <taxon>Actiniidae</taxon>
        <taxon>Actinia</taxon>
    </lineage>
</organism>
<dbReference type="GO" id="GO:0008253">
    <property type="term" value="F:5'-nucleotidase activity"/>
    <property type="evidence" value="ECO:0007669"/>
    <property type="project" value="InterPro"/>
</dbReference>
<feature type="region of interest" description="Disordered" evidence="1">
    <location>
        <begin position="311"/>
        <end position="347"/>
    </location>
</feature>
<dbReference type="GO" id="GO:0005829">
    <property type="term" value="C:cytosol"/>
    <property type="evidence" value="ECO:0007669"/>
    <property type="project" value="TreeGrafter"/>
</dbReference>
<keyword evidence="2" id="KW-1185">Reference proteome</keyword>
<dbReference type="Pfam" id="PF06189">
    <property type="entry name" value="5-nucleotidase"/>
    <property type="match status" value="1"/>
</dbReference>
<evidence type="ECO:0000313" key="2">
    <source>
        <dbReference type="Proteomes" id="UP000515163"/>
    </source>
</evidence>
<protein>
    <submittedName>
        <fullName evidence="3">Cytosolic 5'-nucleotidase 1A-like</fullName>
    </submittedName>
</protein>
<accession>A0A6P8IRS7</accession>
<feature type="region of interest" description="Disordered" evidence="1">
    <location>
        <begin position="1"/>
        <end position="31"/>
    </location>
</feature>
<dbReference type="GO" id="GO:0000287">
    <property type="term" value="F:magnesium ion binding"/>
    <property type="evidence" value="ECO:0007669"/>
    <property type="project" value="InterPro"/>
</dbReference>
<dbReference type="InParanoid" id="A0A6P8IRS7"/>
<dbReference type="GO" id="GO:0009117">
    <property type="term" value="P:nucleotide metabolic process"/>
    <property type="evidence" value="ECO:0007669"/>
    <property type="project" value="InterPro"/>
</dbReference>
<dbReference type="Proteomes" id="UP000515163">
    <property type="component" value="Unplaced"/>
</dbReference>
<dbReference type="GO" id="GO:0046085">
    <property type="term" value="P:adenosine metabolic process"/>
    <property type="evidence" value="ECO:0007669"/>
    <property type="project" value="TreeGrafter"/>
</dbReference>
<dbReference type="KEGG" id="aten:116304146"/>
<name>A0A6P8IRS7_ACTTE</name>
<dbReference type="OrthoDB" id="9994138at2759"/>
<dbReference type="InterPro" id="IPR010394">
    <property type="entry name" value="5-nucleotidase"/>
</dbReference>
<sequence length="347" mass="39252">MATNSNREDDGTKLGENRPIQESPKEPDDDEKIFILPVGKEINVAVSSRALFELEEENDVYERKGRKEYIDLQISREDQPLKPGAAFPFIKEGPRVCEREVERDPHEKEIFSITLMSHNSGQVCIRLQNSIEHHGLNITGLALTSGANIVPYLKPYEINLFLTSFEEEVAEALKEGFAAAVMSLQPMNSPSETQLRIAFDLDVVLFADENKEDDEYAQQDASLNESPLKKFAEAIGRMQKKLITVEPCPIRTYIISSRSAKIGRRAQITLRNWGLEIDESHFKEGLPTDKLLKIINPHIYFNNKDADVESARAKGTPTGYVKGGEHSHDEKKKEDVKKDLFKSKEPL</sequence>
<dbReference type="PANTHER" id="PTHR31367">
    <property type="entry name" value="CYTOSOLIC 5'-NUCLEOTIDASE 1 FAMILY MEMBER"/>
    <property type="match status" value="1"/>
</dbReference>
<dbReference type="GO" id="GO:0000166">
    <property type="term" value="F:nucleotide binding"/>
    <property type="evidence" value="ECO:0007669"/>
    <property type="project" value="InterPro"/>
</dbReference>
<evidence type="ECO:0000256" key="1">
    <source>
        <dbReference type="SAM" id="MobiDB-lite"/>
    </source>
</evidence>
<dbReference type="AlphaFoldDB" id="A0A6P8IRS7"/>
<feature type="compositionally biased region" description="Basic and acidic residues" evidence="1">
    <location>
        <begin position="323"/>
        <end position="347"/>
    </location>
</feature>
<proteinExistence type="predicted"/>
<reference evidence="3" key="1">
    <citation type="submission" date="2025-08" db="UniProtKB">
        <authorList>
            <consortium name="RefSeq"/>
        </authorList>
    </citation>
    <scope>IDENTIFICATION</scope>
    <source>
        <tissue evidence="3">Tentacle</tissue>
    </source>
</reference>
<dbReference type="PANTHER" id="PTHR31367:SF5">
    <property type="entry name" value="CYTOSOLIC 5'-NUCLEOTIDASE 1A"/>
    <property type="match status" value="1"/>
</dbReference>
<feature type="compositionally biased region" description="Basic and acidic residues" evidence="1">
    <location>
        <begin position="1"/>
        <end position="16"/>
    </location>
</feature>
<gene>
    <name evidence="3" type="primary">LOC116304146</name>
</gene>
<evidence type="ECO:0000313" key="3">
    <source>
        <dbReference type="RefSeq" id="XP_031569674.1"/>
    </source>
</evidence>
<dbReference type="GeneID" id="116304146"/>
<dbReference type="RefSeq" id="XP_031569674.1">
    <property type="nucleotide sequence ID" value="XM_031713814.1"/>
</dbReference>